<dbReference type="InterPro" id="IPR000218">
    <property type="entry name" value="Ribosomal_uL14"/>
</dbReference>
<dbReference type="Pfam" id="PF00238">
    <property type="entry name" value="Ribosomal_L14"/>
    <property type="match status" value="1"/>
</dbReference>
<dbReference type="NCBIfam" id="TIGR01079">
    <property type="entry name" value="rplX_bact"/>
    <property type="match status" value="1"/>
</dbReference>
<dbReference type="InterPro" id="IPR036853">
    <property type="entry name" value="Ribosomal_uL14_sf"/>
</dbReference>
<comment type="function">
    <text evidence="5 6">Binds to 23S rRNA. Forms part of two intersubunit bridges in the 70S ribosome.</text>
</comment>
<evidence type="ECO:0000256" key="6">
    <source>
        <dbReference type="RuleBase" id="RU003950"/>
    </source>
</evidence>
<comment type="similarity">
    <text evidence="1 4">Belongs to the universal ribosomal protein uL24 family.</text>
</comment>
<dbReference type="GO" id="GO:0019843">
    <property type="term" value="F:rRNA binding"/>
    <property type="evidence" value="ECO:0007669"/>
    <property type="project" value="UniProtKB-UniRule"/>
</dbReference>
<dbReference type="SUPFAM" id="SSF50104">
    <property type="entry name" value="Translation proteins SH3-like domain"/>
    <property type="match status" value="1"/>
</dbReference>
<gene>
    <name evidence="4" type="primary">rplX</name>
    <name evidence="5" type="synonym">rplN</name>
</gene>
<accession>A0A0H4TBC5</accession>
<dbReference type="Gene3D" id="2.40.150.20">
    <property type="entry name" value="Ribosomal protein L14"/>
    <property type="match status" value="1"/>
</dbReference>
<dbReference type="GO" id="GO:0015934">
    <property type="term" value="C:large ribosomal subunit"/>
    <property type="evidence" value="ECO:0007669"/>
    <property type="project" value="InterPro"/>
</dbReference>
<sequence>MIQPRTILEVADNSGAKKVMCIRVMGGSNKRYAGIGDVIVVSVKEAIPDGTAKKGQVAKAVVVRSVDSIRRDDGSYIRFDKNAAVGGVMQVRIKKGDTVEAISGREKGKTGKVLKVVSSKKGSRYVLVEKINMIKKHMKPSQKNKEGGILEREGPLHISNVSVVCPKCSKATRVGVQVGDDKKMRYCKKCREIID</sequence>
<dbReference type="AlphaFoldDB" id="A0A0H4TBC5"/>
<evidence type="ECO:0000256" key="4">
    <source>
        <dbReference type="HAMAP-Rule" id="MF_01326"/>
    </source>
</evidence>
<dbReference type="CDD" id="cd00337">
    <property type="entry name" value="Ribosomal_uL14"/>
    <property type="match status" value="1"/>
</dbReference>
<evidence type="ECO:0000256" key="2">
    <source>
        <dbReference type="ARBA" id="ARBA00022980"/>
    </source>
</evidence>
<dbReference type="HAMAP" id="MF_01326_B">
    <property type="entry name" value="Ribosomal_uL24_B"/>
    <property type="match status" value="1"/>
</dbReference>
<comment type="similarity">
    <text evidence="5">Belongs to the universal ribosomal protein uL14 family.</text>
</comment>
<protein>
    <recommendedName>
        <fullName evidence="4 5">Multifunctional fusion protein</fullName>
    </recommendedName>
    <domain>
        <recommendedName>
            <fullName evidence="4">Large ribosomal subunit protein uL24</fullName>
        </recommendedName>
    </domain>
    <domain>
        <recommendedName>
            <fullName evidence="5">Large ribosomal subunit protein uL14</fullName>
        </recommendedName>
    </domain>
</protein>
<dbReference type="InterPro" id="IPR014722">
    <property type="entry name" value="Rib_uL2_dom2"/>
</dbReference>
<dbReference type="InterPro" id="IPR003256">
    <property type="entry name" value="Ribosomal_uL24"/>
</dbReference>
<dbReference type="PANTHER" id="PTHR12903">
    <property type="entry name" value="MITOCHONDRIAL RIBOSOMAL PROTEIN L24"/>
    <property type="match status" value="1"/>
</dbReference>
<name>A0A0H4TBC5_9BACT</name>
<evidence type="ECO:0000256" key="1">
    <source>
        <dbReference type="ARBA" id="ARBA00010618"/>
    </source>
</evidence>
<feature type="domain" description="KOW" evidence="7">
    <location>
        <begin position="92"/>
        <end position="119"/>
    </location>
</feature>
<dbReference type="InterPro" id="IPR005824">
    <property type="entry name" value="KOW"/>
</dbReference>
<keyword evidence="2 4" id="KW-0689">Ribosomal protein</keyword>
<comment type="function">
    <text evidence="4">One of two assembly initiator proteins, it binds directly to the 5'-end of the 23S rRNA, where it nucleates assembly of the 50S subunit.</text>
</comment>
<keyword evidence="4 6" id="KW-0699">rRNA-binding</keyword>
<dbReference type="InterPro" id="IPR005745">
    <property type="entry name" value="Ribosomal_uL14_bac-type"/>
</dbReference>
<dbReference type="GO" id="GO:0003735">
    <property type="term" value="F:structural constituent of ribosome"/>
    <property type="evidence" value="ECO:0007669"/>
    <property type="project" value="InterPro"/>
</dbReference>
<reference evidence="8" key="1">
    <citation type="journal article" date="2015" name="ISME J.">
        <title>Aquifer environment selects for microbial species cohorts in sediment and groundwater.</title>
        <authorList>
            <person name="Hug L.A."/>
            <person name="Thomas B.C."/>
            <person name="Brown C.T."/>
            <person name="Frischkorn K.R."/>
            <person name="Williams K.H."/>
            <person name="Tringe S.G."/>
            <person name="Banfield J.F."/>
        </authorList>
    </citation>
    <scope>NUCLEOTIDE SEQUENCE</scope>
</reference>
<keyword evidence="4 6" id="KW-0694">RNA-binding</keyword>
<dbReference type="Pfam" id="PF17136">
    <property type="entry name" value="ribosomal_L24"/>
    <property type="match status" value="1"/>
</dbReference>
<dbReference type="EMBL" id="KT007068">
    <property type="protein sequence ID" value="AKQ05268.1"/>
    <property type="molecule type" value="Genomic_DNA"/>
</dbReference>
<comment type="subunit">
    <text evidence="5">Part of the 50S ribosomal subunit. Forms a cluster with proteins L3 and L19. In the 70S ribosome, L14 and L19 interact and together make contacts with the 16S rRNA in bridges B5 and B8.</text>
</comment>
<dbReference type="CDD" id="cd00065">
    <property type="entry name" value="FYVE_like_SF"/>
    <property type="match status" value="1"/>
</dbReference>
<dbReference type="SMART" id="SM00739">
    <property type="entry name" value="KOW"/>
    <property type="match status" value="1"/>
</dbReference>
<evidence type="ECO:0000256" key="5">
    <source>
        <dbReference type="HAMAP-Rule" id="MF_01367"/>
    </source>
</evidence>
<dbReference type="Gene3D" id="2.30.30.30">
    <property type="match status" value="1"/>
</dbReference>
<proteinExistence type="inferred from homology"/>
<dbReference type="InterPro" id="IPR008991">
    <property type="entry name" value="Translation_prot_SH3-like_sf"/>
</dbReference>
<dbReference type="HAMAP" id="MF_01367">
    <property type="entry name" value="Ribosomal_uL14"/>
    <property type="match status" value="1"/>
</dbReference>
<evidence type="ECO:0000313" key="8">
    <source>
        <dbReference type="EMBL" id="AKQ05268.1"/>
    </source>
</evidence>
<dbReference type="NCBIfam" id="TIGR01067">
    <property type="entry name" value="rplN_bact"/>
    <property type="match status" value="1"/>
</dbReference>
<keyword evidence="3 4" id="KW-0687">Ribonucleoprotein</keyword>
<organism evidence="8">
    <name type="scientific">uncultured Nitrospirae bacterium Rifle_16ft_4_minimus_28768</name>
    <dbReference type="NCBI Taxonomy" id="1665129"/>
    <lineage>
        <taxon>Bacteria</taxon>
        <taxon>Pseudomonadati</taxon>
        <taxon>Nitrospirota</taxon>
        <taxon>environmental samples</taxon>
    </lineage>
</organism>
<evidence type="ECO:0000256" key="3">
    <source>
        <dbReference type="ARBA" id="ARBA00023274"/>
    </source>
</evidence>
<evidence type="ECO:0000259" key="7">
    <source>
        <dbReference type="SMART" id="SM00739"/>
    </source>
</evidence>
<dbReference type="CDD" id="cd06089">
    <property type="entry name" value="KOW_RPL26"/>
    <property type="match status" value="1"/>
</dbReference>
<dbReference type="SMART" id="SM01374">
    <property type="entry name" value="Ribosomal_L14"/>
    <property type="match status" value="1"/>
</dbReference>
<dbReference type="InterPro" id="IPR057264">
    <property type="entry name" value="Ribosomal_uL24_C"/>
</dbReference>
<dbReference type="SUPFAM" id="SSF50193">
    <property type="entry name" value="Ribosomal protein L14"/>
    <property type="match status" value="1"/>
</dbReference>
<comment type="function">
    <text evidence="4">One of the proteins that surrounds the polypeptide exit tunnel on the outside of the subunit.</text>
</comment>
<dbReference type="InterPro" id="IPR041988">
    <property type="entry name" value="Ribosomal_uL24_KOW"/>
</dbReference>
<dbReference type="GO" id="GO:0006412">
    <property type="term" value="P:translation"/>
    <property type="evidence" value="ECO:0007669"/>
    <property type="project" value="UniProtKB-UniRule"/>
</dbReference>